<evidence type="ECO:0000313" key="3">
    <source>
        <dbReference type="Proteomes" id="UP001437256"/>
    </source>
</evidence>
<dbReference type="Pfam" id="PF01636">
    <property type="entry name" value="APH"/>
    <property type="match status" value="2"/>
</dbReference>
<sequence>MSQPKKVGGEYGDVRANIDVPNLVKYLEKHLPIMNMPIEVKQFKFGQSNPTYFLTDATKKRYVLRKKPAGQLLSQTAHQVDREYTVLKALYDYNSRSSTPPENRVPVPQPYLLCEDENVIGTKFYVMEFLDGRIFTDVRLLDLKDEDRKEMCVPSESRLLCLSLSDEGKFRFRGAIHALARLSSVNPDEIGLSKFGPSSDYFPRQIKSFTRISEAQAKAVDVETGKAVGPIPHYDEMVRWYSQHLPDEKKFGSRRIVHGDYKLDNMVFHPTENRVIGILDWELCTLGSPLADFANLTQPWSTDPKDVDKYMGYQPNRASFKNNTSRDVPITMEEMERLYCQLMGYEYPIRELVFVKSWNMFRGAVISQGIAARAALRQASSETPEVYGQSVVLFGDLARAILEDHGIKIDLHGKL</sequence>
<organism evidence="2 3">
    <name type="scientific">Marasmius tenuissimus</name>
    <dbReference type="NCBI Taxonomy" id="585030"/>
    <lineage>
        <taxon>Eukaryota</taxon>
        <taxon>Fungi</taxon>
        <taxon>Dikarya</taxon>
        <taxon>Basidiomycota</taxon>
        <taxon>Agaricomycotina</taxon>
        <taxon>Agaricomycetes</taxon>
        <taxon>Agaricomycetidae</taxon>
        <taxon>Agaricales</taxon>
        <taxon>Marasmiineae</taxon>
        <taxon>Marasmiaceae</taxon>
        <taxon>Marasmius</taxon>
    </lineage>
</organism>
<dbReference type="Proteomes" id="UP001437256">
    <property type="component" value="Unassembled WGS sequence"/>
</dbReference>
<dbReference type="Gene3D" id="3.90.1200.10">
    <property type="match status" value="1"/>
</dbReference>
<evidence type="ECO:0000313" key="2">
    <source>
        <dbReference type="EMBL" id="KAL0072564.1"/>
    </source>
</evidence>
<evidence type="ECO:0000259" key="1">
    <source>
        <dbReference type="Pfam" id="PF01636"/>
    </source>
</evidence>
<proteinExistence type="predicted"/>
<dbReference type="PANTHER" id="PTHR47829">
    <property type="entry name" value="HYDROLASE, PUTATIVE (AFU_ORTHOLOGUE AFUA_1G12880)-RELATED"/>
    <property type="match status" value="1"/>
</dbReference>
<feature type="domain" description="Aminoglycoside phosphotransferase" evidence="1">
    <location>
        <begin position="40"/>
        <end position="141"/>
    </location>
</feature>
<accession>A0ABR3AHZ8</accession>
<dbReference type="InterPro" id="IPR052898">
    <property type="entry name" value="ACAD10-like"/>
</dbReference>
<dbReference type="CDD" id="cd05154">
    <property type="entry name" value="ACAD10_11_N-like"/>
    <property type="match status" value="1"/>
</dbReference>
<dbReference type="SUPFAM" id="SSF56112">
    <property type="entry name" value="Protein kinase-like (PK-like)"/>
    <property type="match status" value="1"/>
</dbReference>
<dbReference type="Gene3D" id="3.30.200.20">
    <property type="entry name" value="Phosphorylase Kinase, domain 1"/>
    <property type="match status" value="1"/>
</dbReference>
<dbReference type="InterPro" id="IPR041726">
    <property type="entry name" value="ACAD10_11_N"/>
</dbReference>
<dbReference type="InterPro" id="IPR011009">
    <property type="entry name" value="Kinase-like_dom_sf"/>
</dbReference>
<protein>
    <recommendedName>
        <fullName evidence="1">Aminoglycoside phosphotransferase domain-containing protein</fullName>
    </recommendedName>
</protein>
<reference evidence="2 3" key="1">
    <citation type="submission" date="2024-05" db="EMBL/GenBank/DDBJ databases">
        <title>A draft genome resource for the thread blight pathogen Marasmius tenuissimus strain MS-2.</title>
        <authorList>
            <person name="Yulfo-Soto G.E."/>
            <person name="Baruah I.K."/>
            <person name="Amoako-Attah I."/>
            <person name="Bukari Y."/>
            <person name="Meinhardt L.W."/>
            <person name="Bailey B.A."/>
            <person name="Cohen S.P."/>
        </authorList>
    </citation>
    <scope>NUCLEOTIDE SEQUENCE [LARGE SCALE GENOMIC DNA]</scope>
    <source>
        <strain evidence="2 3">MS-2</strain>
    </source>
</reference>
<feature type="domain" description="Aminoglycoside phosphotransferase" evidence="1">
    <location>
        <begin position="173"/>
        <end position="303"/>
    </location>
</feature>
<gene>
    <name evidence="2" type="ORF">AAF712_000327</name>
</gene>
<dbReference type="PANTHER" id="PTHR47829:SF3">
    <property type="entry name" value="AMINOGLYCOSIDE PHOSPHOTRANSFERASE DOMAIN-CONTAINING PROTEIN"/>
    <property type="match status" value="1"/>
</dbReference>
<comment type="caution">
    <text evidence="2">The sequence shown here is derived from an EMBL/GenBank/DDBJ whole genome shotgun (WGS) entry which is preliminary data.</text>
</comment>
<dbReference type="EMBL" id="JBBXMP010000001">
    <property type="protein sequence ID" value="KAL0072564.1"/>
    <property type="molecule type" value="Genomic_DNA"/>
</dbReference>
<dbReference type="InterPro" id="IPR002575">
    <property type="entry name" value="Aminoglycoside_PTrfase"/>
</dbReference>
<name>A0ABR3AHZ8_9AGAR</name>
<keyword evidence="3" id="KW-1185">Reference proteome</keyword>